<dbReference type="Gene3D" id="2.40.50.140">
    <property type="entry name" value="Nucleic acid-binding proteins"/>
    <property type="match status" value="4"/>
</dbReference>
<feature type="domain" description="Replication factor-A protein 1 N-terminal" evidence="12">
    <location>
        <begin position="5"/>
        <end position="105"/>
    </location>
</feature>
<dbReference type="Proteomes" id="UP000887568">
    <property type="component" value="Unplaced"/>
</dbReference>
<dbReference type="InterPro" id="IPR004365">
    <property type="entry name" value="NA-bd_OB_tRNA"/>
</dbReference>
<evidence type="ECO:0000256" key="7">
    <source>
        <dbReference type="ARBA" id="ARBA00023125"/>
    </source>
</evidence>
<evidence type="ECO:0000259" key="12">
    <source>
        <dbReference type="Pfam" id="PF04057"/>
    </source>
</evidence>
<dbReference type="GO" id="GO:0003677">
    <property type="term" value="F:DNA binding"/>
    <property type="evidence" value="ECO:0007669"/>
    <property type="project" value="UniProtKB-KW"/>
</dbReference>
<dbReference type="Pfam" id="PF16900">
    <property type="entry name" value="REPA_OB_2"/>
    <property type="match status" value="1"/>
</dbReference>
<dbReference type="GO" id="GO:0006310">
    <property type="term" value="P:DNA recombination"/>
    <property type="evidence" value="ECO:0007669"/>
    <property type="project" value="InterPro"/>
</dbReference>
<dbReference type="GeneID" id="119730223"/>
<evidence type="ECO:0000256" key="1">
    <source>
        <dbReference type="ARBA" id="ARBA00004123"/>
    </source>
</evidence>
<dbReference type="Pfam" id="PF04057">
    <property type="entry name" value="Rep-A_N"/>
    <property type="match status" value="1"/>
</dbReference>
<dbReference type="InterPro" id="IPR013955">
    <property type="entry name" value="Rep_factor-A_C"/>
</dbReference>
<evidence type="ECO:0000313" key="15">
    <source>
        <dbReference type="EnsemblMetazoa" id="XP_038058946.1"/>
    </source>
</evidence>
<evidence type="ECO:0000256" key="3">
    <source>
        <dbReference type="ARBA" id="ARBA00022705"/>
    </source>
</evidence>
<accession>A0A914A6B3</accession>
<dbReference type="RefSeq" id="XP_038058946.1">
    <property type="nucleotide sequence ID" value="XM_038203018.1"/>
</dbReference>
<evidence type="ECO:0000313" key="16">
    <source>
        <dbReference type="Proteomes" id="UP000887568"/>
    </source>
</evidence>
<dbReference type="OrthoDB" id="1751331at2759"/>
<name>A0A914A6B3_PATMI</name>
<dbReference type="GO" id="GO:0005634">
    <property type="term" value="C:nucleus"/>
    <property type="evidence" value="ECO:0007669"/>
    <property type="project" value="UniProtKB-SubCell"/>
</dbReference>
<dbReference type="FunFam" id="2.40.50.140:FF:000117">
    <property type="entry name" value="Replication protein A subunit"/>
    <property type="match status" value="1"/>
</dbReference>
<reference evidence="15" key="1">
    <citation type="submission" date="2022-11" db="UniProtKB">
        <authorList>
            <consortium name="EnsemblMetazoa"/>
        </authorList>
    </citation>
    <scope>IDENTIFICATION</scope>
</reference>
<dbReference type="FunFam" id="2.40.50.140:FF:000041">
    <property type="entry name" value="Replication protein A subunit"/>
    <property type="match status" value="1"/>
</dbReference>
<feature type="domain" description="OB" evidence="11">
    <location>
        <begin position="201"/>
        <end position="279"/>
    </location>
</feature>
<evidence type="ECO:0000256" key="5">
    <source>
        <dbReference type="ARBA" id="ARBA00022771"/>
    </source>
</evidence>
<dbReference type="InterPro" id="IPR031657">
    <property type="entry name" value="REPA_OB_2"/>
</dbReference>
<comment type="function">
    <text evidence="9">As part of the heterotrimeric replication protein A complex (RPA/RP-A), binds and stabilizes single-stranded DNA intermediates, that form during DNA replication or upon DNA stress. It prevents their reannealing and in parallel, recruits and activates different proteins and complexes involved in DNA metabolism. Thereby, it plays an essential role both in DNA replication and the cellular response to DNA damage.</text>
</comment>
<evidence type="ECO:0000256" key="4">
    <source>
        <dbReference type="ARBA" id="ARBA00022723"/>
    </source>
</evidence>
<keyword evidence="8 9" id="KW-0539">Nucleus</keyword>
<comment type="similarity">
    <text evidence="2 9">Belongs to the replication factor A protein 1 family.</text>
</comment>
<dbReference type="InterPro" id="IPR047192">
    <property type="entry name" value="Euk_RPA1_DBD_C"/>
</dbReference>
<dbReference type="GO" id="GO:0006260">
    <property type="term" value="P:DNA replication"/>
    <property type="evidence" value="ECO:0007669"/>
    <property type="project" value="UniProtKB-KW"/>
</dbReference>
<dbReference type="FunFam" id="2.40.50.140:FF:000064">
    <property type="entry name" value="Replication protein A subunit"/>
    <property type="match status" value="1"/>
</dbReference>
<evidence type="ECO:0000256" key="6">
    <source>
        <dbReference type="ARBA" id="ARBA00022833"/>
    </source>
</evidence>
<dbReference type="Pfam" id="PF01336">
    <property type="entry name" value="tRNA_anti-codon"/>
    <property type="match status" value="1"/>
</dbReference>
<dbReference type="InterPro" id="IPR007199">
    <property type="entry name" value="Rep_factor-A_N"/>
</dbReference>
<dbReference type="CDD" id="cd04476">
    <property type="entry name" value="RPA1_DBD_C"/>
    <property type="match status" value="1"/>
</dbReference>
<keyword evidence="4 9" id="KW-0479">Metal-binding</keyword>
<dbReference type="CDD" id="cd04474">
    <property type="entry name" value="RPA1_DBD_A"/>
    <property type="match status" value="1"/>
</dbReference>
<evidence type="ECO:0000259" key="14">
    <source>
        <dbReference type="Pfam" id="PF16900"/>
    </source>
</evidence>
<keyword evidence="3 9" id="KW-0235">DNA replication</keyword>
<feature type="domain" description="Replication factor A C-terminal" evidence="13">
    <location>
        <begin position="466"/>
        <end position="611"/>
    </location>
</feature>
<dbReference type="PANTHER" id="PTHR47165">
    <property type="entry name" value="OS03G0429900 PROTEIN"/>
    <property type="match status" value="1"/>
</dbReference>
<keyword evidence="6 9" id="KW-0862">Zinc</keyword>
<organism evidence="15 16">
    <name type="scientific">Patiria miniata</name>
    <name type="common">Bat star</name>
    <name type="synonym">Asterina miniata</name>
    <dbReference type="NCBI Taxonomy" id="46514"/>
    <lineage>
        <taxon>Eukaryota</taxon>
        <taxon>Metazoa</taxon>
        <taxon>Echinodermata</taxon>
        <taxon>Eleutherozoa</taxon>
        <taxon>Asterozoa</taxon>
        <taxon>Asteroidea</taxon>
        <taxon>Valvatacea</taxon>
        <taxon>Valvatida</taxon>
        <taxon>Asterinidae</taxon>
        <taxon>Patiria</taxon>
    </lineage>
</organism>
<sequence length="621" mass="68185">MSTQLSSGALEAINDGQQIDKPVFQLLALKKLNPAASTNTTVDRYRIMLSDGVHNNTAMLAVQLNQMVADGQLEPNTVICLDRYVCNKLAGNRRVVIILELTVVAPGSQVGGKIGNPIALPLGGGGGSNGQQAPALQHTPQQPMRAGASPMGVAKANSFPGAGGSFNKQGNYGGAGPSTGMMSPPKQAQPISSLTPYQNRWTIKARVSNKSSVRTWSNSRGEGKLFSMDLCDQSGEIRATAFKEQCDKFYDLIEVGKVYFISRGTLKTANRQYTSITNDYEMTFNNDTTMVPCEEEDDSIPTMQFDFRTIGQLEDMNKDAILDVIGVVKSASDVTTITTKTTNRELTKRELHIIDDSSKVVTLTLWGNEAEKFDGTSNPVIAVKGARLSDFGGRSLSVLMSSTLMINPDIPRAHHLKGWYDTVGHTQDAQSISEQRMGAGAGANSNWLTLEEVYSQNLGQGEKPDYFTTKGTIIFMRKENSMYMACPSSECNKKVSDNGDGSYHCEKCGKDYPDFQYRLLLSANVADPTDTQWTTCFQETAETILGMKADELGRLKLEDEQAFNHVFEKASFESYVFRMRIKMESYNEEARLKCTCMSVKPIDVKEQSKKLIMDIRTLAAA</sequence>
<dbReference type="CDD" id="cd04477">
    <property type="entry name" value="RPA1N"/>
    <property type="match status" value="1"/>
</dbReference>
<dbReference type="Pfam" id="PF08646">
    <property type="entry name" value="Rep_fac-A_C"/>
    <property type="match status" value="1"/>
</dbReference>
<feature type="domain" description="Replication protein A OB" evidence="14">
    <location>
        <begin position="310"/>
        <end position="407"/>
    </location>
</feature>
<keyword evidence="5 9" id="KW-0863">Zinc-finger</keyword>
<proteinExistence type="inferred from homology"/>
<evidence type="ECO:0000256" key="9">
    <source>
        <dbReference type="RuleBase" id="RU364130"/>
    </source>
</evidence>
<dbReference type="EnsemblMetazoa" id="XM_038203018.1">
    <property type="protein sequence ID" value="XP_038058946.1"/>
    <property type="gene ID" value="LOC119730223"/>
</dbReference>
<dbReference type="GO" id="GO:0008270">
    <property type="term" value="F:zinc ion binding"/>
    <property type="evidence" value="ECO:0007669"/>
    <property type="project" value="UniProtKB-KW"/>
</dbReference>
<keyword evidence="16" id="KW-1185">Reference proteome</keyword>
<evidence type="ECO:0000256" key="8">
    <source>
        <dbReference type="ARBA" id="ARBA00023242"/>
    </source>
</evidence>
<dbReference type="CDD" id="cd04475">
    <property type="entry name" value="RPA1_DBD_B"/>
    <property type="match status" value="1"/>
</dbReference>
<dbReference type="InterPro" id="IPR004591">
    <property type="entry name" value="Rfa1"/>
</dbReference>
<evidence type="ECO:0000259" key="11">
    <source>
        <dbReference type="Pfam" id="PF01336"/>
    </source>
</evidence>
<dbReference type="PANTHER" id="PTHR47165:SF4">
    <property type="entry name" value="OS03G0429900 PROTEIN"/>
    <property type="match status" value="1"/>
</dbReference>
<dbReference type="FunFam" id="2.40.50.140:FF:000090">
    <property type="entry name" value="Replication protein A subunit"/>
    <property type="match status" value="1"/>
</dbReference>
<dbReference type="GO" id="GO:0006281">
    <property type="term" value="P:DNA repair"/>
    <property type="evidence" value="ECO:0007669"/>
    <property type="project" value="InterPro"/>
</dbReference>
<dbReference type="NCBIfam" id="TIGR00617">
    <property type="entry name" value="rpa1"/>
    <property type="match status" value="1"/>
</dbReference>
<feature type="region of interest" description="Disordered" evidence="10">
    <location>
        <begin position="123"/>
        <end position="192"/>
    </location>
</feature>
<dbReference type="AlphaFoldDB" id="A0A914A6B3"/>
<evidence type="ECO:0000256" key="2">
    <source>
        <dbReference type="ARBA" id="ARBA00005690"/>
    </source>
</evidence>
<dbReference type="SUPFAM" id="SSF50249">
    <property type="entry name" value="Nucleic acid-binding proteins"/>
    <property type="match status" value="4"/>
</dbReference>
<protein>
    <recommendedName>
        <fullName evidence="9">Replication protein A subunit</fullName>
    </recommendedName>
</protein>
<comment type="subunit">
    <text evidence="9">Component of the heterotrimeric canonical replication protein A complex (RPA).</text>
</comment>
<comment type="subcellular location">
    <subcellularLocation>
        <location evidence="1 9">Nucleus</location>
    </subcellularLocation>
</comment>
<dbReference type="InterPro" id="IPR012340">
    <property type="entry name" value="NA-bd_OB-fold"/>
</dbReference>
<keyword evidence="7 9" id="KW-0238">DNA-binding</keyword>
<evidence type="ECO:0000259" key="13">
    <source>
        <dbReference type="Pfam" id="PF08646"/>
    </source>
</evidence>
<evidence type="ECO:0000256" key="10">
    <source>
        <dbReference type="SAM" id="MobiDB-lite"/>
    </source>
</evidence>